<evidence type="ECO:0000313" key="2">
    <source>
        <dbReference type="EMBL" id="GAA4142935.1"/>
    </source>
</evidence>
<evidence type="ECO:0000313" key="3">
    <source>
        <dbReference type="Proteomes" id="UP001501845"/>
    </source>
</evidence>
<feature type="region of interest" description="Disordered" evidence="1">
    <location>
        <begin position="1"/>
        <end position="32"/>
    </location>
</feature>
<protein>
    <submittedName>
        <fullName evidence="2">Uncharacterized protein</fullName>
    </submittedName>
</protein>
<accession>A0ABP7YXL1</accession>
<proteinExistence type="predicted"/>
<sequence length="82" mass="8529">MTDGAASVRDGRSRAGAVPGRADALAPDGEGDDEWCLAGMTAPVRVNEGGRMAVGRWVLRGLSGVYPQEPSHTVRVGNPALR</sequence>
<dbReference type="Proteomes" id="UP001501845">
    <property type="component" value="Unassembled WGS sequence"/>
</dbReference>
<dbReference type="EMBL" id="BAABBU010000021">
    <property type="protein sequence ID" value="GAA4142935.1"/>
    <property type="molecule type" value="Genomic_DNA"/>
</dbReference>
<name>A0ABP7YXL1_9ACTN</name>
<reference evidence="3" key="1">
    <citation type="journal article" date="2019" name="Int. J. Syst. Evol. Microbiol.">
        <title>The Global Catalogue of Microorganisms (GCM) 10K type strain sequencing project: providing services to taxonomists for standard genome sequencing and annotation.</title>
        <authorList>
            <consortium name="The Broad Institute Genomics Platform"/>
            <consortium name="The Broad Institute Genome Sequencing Center for Infectious Disease"/>
            <person name="Wu L."/>
            <person name="Ma J."/>
        </authorList>
    </citation>
    <scope>NUCLEOTIDE SEQUENCE [LARGE SCALE GENOMIC DNA]</scope>
    <source>
        <strain evidence="3">JCM 17589</strain>
    </source>
</reference>
<comment type="caution">
    <text evidence="2">The sequence shown here is derived from an EMBL/GenBank/DDBJ whole genome shotgun (WGS) entry which is preliminary data.</text>
</comment>
<keyword evidence="3" id="KW-1185">Reference proteome</keyword>
<organism evidence="2 3">
    <name type="scientific">Streptomyces tunisiensis</name>
    <dbReference type="NCBI Taxonomy" id="948699"/>
    <lineage>
        <taxon>Bacteria</taxon>
        <taxon>Bacillati</taxon>
        <taxon>Actinomycetota</taxon>
        <taxon>Actinomycetes</taxon>
        <taxon>Kitasatosporales</taxon>
        <taxon>Streptomycetaceae</taxon>
        <taxon>Streptomyces</taxon>
    </lineage>
</organism>
<evidence type="ECO:0000256" key="1">
    <source>
        <dbReference type="SAM" id="MobiDB-lite"/>
    </source>
</evidence>
<gene>
    <name evidence="2" type="ORF">GCM10022285_45060</name>
</gene>